<feature type="transmembrane region" description="Helical" evidence="7">
    <location>
        <begin position="351"/>
        <end position="377"/>
    </location>
</feature>
<evidence type="ECO:0000256" key="3">
    <source>
        <dbReference type="ARBA" id="ARBA00022475"/>
    </source>
</evidence>
<evidence type="ECO:0000256" key="4">
    <source>
        <dbReference type="ARBA" id="ARBA00022692"/>
    </source>
</evidence>
<comment type="caution">
    <text evidence="9">The sequence shown here is derived from an EMBL/GenBank/DDBJ whole genome shotgun (WGS) entry which is preliminary data.</text>
</comment>
<dbReference type="EMBL" id="JAMZNK010000001">
    <property type="protein sequence ID" value="MDA6068132.1"/>
    <property type="molecule type" value="Genomic_DNA"/>
</dbReference>
<feature type="transmembrane region" description="Helical" evidence="7">
    <location>
        <begin position="294"/>
        <end position="311"/>
    </location>
</feature>
<dbReference type="SUPFAM" id="SSF103473">
    <property type="entry name" value="MFS general substrate transporter"/>
    <property type="match status" value="1"/>
</dbReference>
<reference evidence="9 10" key="1">
    <citation type="journal article" date="2023" name="Chemosphere">
        <title>Whole genome analysis of Flavobacterium aziz-sancarii sp. nov., isolated from Ardley Island (Antarctica), revealed a rich resistome and bioremediation potential.</title>
        <authorList>
            <person name="Otur C."/>
            <person name="Okay S."/>
            <person name="Kurt-Kizildogan A."/>
        </authorList>
    </citation>
    <scope>NUCLEOTIDE SEQUENCE [LARGE SCALE GENOMIC DNA]</scope>
    <source>
        <strain evidence="9 10">AC</strain>
    </source>
</reference>
<dbReference type="CDD" id="cd06173">
    <property type="entry name" value="MFS_MefA_like"/>
    <property type="match status" value="1"/>
</dbReference>
<dbReference type="InterPro" id="IPR036259">
    <property type="entry name" value="MFS_trans_sf"/>
</dbReference>
<feature type="transmembrane region" description="Helical" evidence="7">
    <location>
        <begin position="83"/>
        <end position="103"/>
    </location>
</feature>
<feature type="transmembrane region" description="Helical" evidence="7">
    <location>
        <begin position="229"/>
        <end position="251"/>
    </location>
</feature>
<feature type="transmembrane region" description="Helical" evidence="7">
    <location>
        <begin position="383"/>
        <end position="401"/>
    </location>
</feature>
<keyword evidence="2" id="KW-0813">Transport</keyword>
<evidence type="ECO:0000259" key="8">
    <source>
        <dbReference type="PROSITE" id="PS50850"/>
    </source>
</evidence>
<evidence type="ECO:0000256" key="1">
    <source>
        <dbReference type="ARBA" id="ARBA00004651"/>
    </source>
</evidence>
<feature type="transmembrane region" description="Helical" evidence="7">
    <location>
        <begin position="317"/>
        <end position="339"/>
    </location>
</feature>
<comment type="subcellular location">
    <subcellularLocation>
        <location evidence="1">Cell membrane</location>
        <topology evidence="1">Multi-pass membrane protein</topology>
    </subcellularLocation>
</comment>
<keyword evidence="10" id="KW-1185">Reference proteome</keyword>
<proteinExistence type="predicted"/>
<dbReference type="Gene3D" id="1.20.1250.20">
    <property type="entry name" value="MFS general substrate transporter like domains"/>
    <property type="match status" value="1"/>
</dbReference>
<name>A0ABT4W772_9FLAO</name>
<dbReference type="InterPro" id="IPR020846">
    <property type="entry name" value="MFS_dom"/>
</dbReference>
<gene>
    <name evidence="9" type="ORF">NJT12_00745</name>
</gene>
<evidence type="ECO:0000313" key="9">
    <source>
        <dbReference type="EMBL" id="MDA6068132.1"/>
    </source>
</evidence>
<dbReference type="Pfam" id="PF05977">
    <property type="entry name" value="MFS_3"/>
    <property type="match status" value="1"/>
</dbReference>
<feature type="domain" description="Major facilitator superfamily (MFS) profile" evidence="8">
    <location>
        <begin position="17"/>
        <end position="405"/>
    </location>
</feature>
<keyword evidence="6 7" id="KW-0472">Membrane</keyword>
<feature type="transmembrane region" description="Helical" evidence="7">
    <location>
        <begin position="263"/>
        <end position="282"/>
    </location>
</feature>
<dbReference type="PANTHER" id="PTHR23513">
    <property type="entry name" value="INTEGRAL MEMBRANE EFFLUX PROTEIN-RELATED"/>
    <property type="match status" value="1"/>
</dbReference>
<evidence type="ECO:0000256" key="2">
    <source>
        <dbReference type="ARBA" id="ARBA00022448"/>
    </source>
</evidence>
<accession>A0ABT4W772</accession>
<organism evidence="9 10">
    <name type="scientific">Flavobacterium azizsancarii</name>
    <dbReference type="NCBI Taxonomy" id="2961580"/>
    <lineage>
        <taxon>Bacteria</taxon>
        <taxon>Pseudomonadati</taxon>
        <taxon>Bacteroidota</taxon>
        <taxon>Flavobacteriia</taxon>
        <taxon>Flavobacteriales</taxon>
        <taxon>Flavobacteriaceae</taxon>
        <taxon>Flavobacterium</taxon>
    </lineage>
</organism>
<evidence type="ECO:0000256" key="5">
    <source>
        <dbReference type="ARBA" id="ARBA00022989"/>
    </source>
</evidence>
<evidence type="ECO:0000256" key="6">
    <source>
        <dbReference type="ARBA" id="ARBA00023136"/>
    </source>
</evidence>
<evidence type="ECO:0000256" key="7">
    <source>
        <dbReference type="SAM" id="Phobius"/>
    </source>
</evidence>
<dbReference type="PROSITE" id="PS50850">
    <property type="entry name" value="MFS"/>
    <property type="match status" value="1"/>
</dbReference>
<evidence type="ECO:0000313" key="10">
    <source>
        <dbReference type="Proteomes" id="UP001212170"/>
    </source>
</evidence>
<feature type="transmembrane region" description="Helical" evidence="7">
    <location>
        <begin position="109"/>
        <end position="127"/>
    </location>
</feature>
<feature type="transmembrane region" description="Helical" evidence="7">
    <location>
        <begin position="179"/>
        <end position="198"/>
    </location>
</feature>
<dbReference type="Proteomes" id="UP001212170">
    <property type="component" value="Unassembled WGS sequence"/>
</dbReference>
<dbReference type="RefSeq" id="WP_271334011.1">
    <property type="nucleotide sequence ID" value="NZ_JAMZNK010000001.1"/>
</dbReference>
<dbReference type="PANTHER" id="PTHR23513:SF11">
    <property type="entry name" value="STAPHYLOFERRIN A TRANSPORTER"/>
    <property type="match status" value="1"/>
</dbReference>
<keyword evidence="3" id="KW-1003">Cell membrane</keyword>
<protein>
    <submittedName>
        <fullName evidence="9">MFS transporter</fullName>
    </submittedName>
</protein>
<dbReference type="InterPro" id="IPR010290">
    <property type="entry name" value="TM_effector"/>
</dbReference>
<keyword evidence="5 7" id="KW-1133">Transmembrane helix</keyword>
<keyword evidence="4 7" id="KW-0812">Transmembrane</keyword>
<sequence length="426" mass="47220">MSKILNIRTFKAFQSRNYALFFGGQLISRIGMWMQRTAVVWIVYSMTHSTFMLGLTVFAEQFPSFLFSLLGGVVADRNNRYKVLMITQIISAMQAVLLTVLIFMEHYVIWEILSLSVLLGIVNAFDIPARQPLVHDIIKKKEDLPNAIALNSTLNNLARLIGPSLSGIVLLKFGAGNCFLLNAISFIAVIISLLLMKLPPYKPNPIKKKIYTDLKDGLLYLKNTPKISVILLMLSLLCLLVIPYNTLLPVYAKIIFKGNAATFGYINSFIGLGAVIAAIYLASLKSSTNLKRVLFVNTVILGVSLIIFSHLNIFPIAMAVAIICGFGTMSLIPICNTILQLEAEEAMRGRVISFFAMAAFGMIPIGSLFIGMVSKYIGAPNSLMIQGVIALIIAISFYVFYKRKKKTQEIVIPIQTEETDNINNQI</sequence>